<dbReference type="HOGENOM" id="CLU_063182_0_2_5"/>
<comment type="caution">
    <text evidence="5">The sequence shown here is derived from an EMBL/GenBank/DDBJ whole genome shotgun (WGS) entry which is preliminary data.</text>
</comment>
<dbReference type="eggNOG" id="COG0741">
    <property type="taxonomic scope" value="Bacteria"/>
</dbReference>
<sequence>MKYVILLCVALFWVPSLALSSSANCEALAAQAAERHGLPKGLLRAIARTESGRAQGKAGAQAWAWTSNVRGKGYYYSGKQEALTHLRQLVARGVRGFDVGCMQLNYRWHGDNFANLDEMIDPARNTEYAARYLSELRAETGSWDAATRYYHSRDPRRGAAYLGRVRQAMARLGPVGTSPEMVQETEVARAAMRMAGPMIPPREAPRLADPAPRADRRFAGSEPLVSQVQQVRYWETATLPEGTVPRMPARKTPYKTRR</sequence>
<reference evidence="5 6" key="1">
    <citation type="submission" date="2013-01" db="EMBL/GenBank/DDBJ databases">
        <authorList>
            <person name="Fiebig A."/>
            <person name="Goeker M."/>
            <person name="Klenk H.-P.P."/>
        </authorList>
    </citation>
    <scope>NUCLEOTIDE SEQUENCE [LARGE SCALE GENOMIC DNA]</scope>
    <source>
        <strain evidence="5 6">DSM 17069</strain>
    </source>
</reference>
<evidence type="ECO:0000313" key="6">
    <source>
        <dbReference type="Proteomes" id="UP000030021"/>
    </source>
</evidence>
<dbReference type="PATRIC" id="fig|1288298.3.peg.2538"/>
<dbReference type="RefSeq" id="WP_037273803.1">
    <property type="nucleotide sequence ID" value="NZ_KN293980.1"/>
</dbReference>
<dbReference type="Proteomes" id="UP000030021">
    <property type="component" value="Unassembled WGS sequence"/>
</dbReference>
<accession>A0A0A0HNT4</accession>
<evidence type="ECO:0000256" key="1">
    <source>
        <dbReference type="ARBA" id="ARBA00009387"/>
    </source>
</evidence>
<comment type="similarity">
    <text evidence="1">Belongs to the virb1 family.</text>
</comment>
<feature type="signal peptide" evidence="3">
    <location>
        <begin position="1"/>
        <end position="18"/>
    </location>
</feature>
<dbReference type="SUPFAM" id="SSF53955">
    <property type="entry name" value="Lysozyme-like"/>
    <property type="match status" value="1"/>
</dbReference>
<name>A0A0A0HNT4_9RHOB</name>
<feature type="region of interest" description="Disordered" evidence="2">
    <location>
        <begin position="198"/>
        <end position="222"/>
    </location>
</feature>
<dbReference type="STRING" id="215743.ROSMUCSMR3_03211"/>
<organism evidence="5 6">
    <name type="scientific">Roseovarius mucosus DSM 17069</name>
    <dbReference type="NCBI Taxonomy" id="1288298"/>
    <lineage>
        <taxon>Bacteria</taxon>
        <taxon>Pseudomonadati</taxon>
        <taxon>Pseudomonadota</taxon>
        <taxon>Alphaproteobacteria</taxon>
        <taxon>Rhodobacterales</taxon>
        <taxon>Roseobacteraceae</taxon>
        <taxon>Roseovarius</taxon>
    </lineage>
</organism>
<dbReference type="InterPro" id="IPR008258">
    <property type="entry name" value="Transglycosylase_SLT_dom_1"/>
</dbReference>
<gene>
    <name evidence="5" type="ORF">rosmuc_02526</name>
</gene>
<dbReference type="EMBL" id="AONH01000013">
    <property type="protein sequence ID" value="KGM87788.1"/>
    <property type="molecule type" value="Genomic_DNA"/>
</dbReference>
<evidence type="ECO:0000256" key="2">
    <source>
        <dbReference type="SAM" id="MobiDB-lite"/>
    </source>
</evidence>
<dbReference type="Pfam" id="PF01464">
    <property type="entry name" value="SLT"/>
    <property type="match status" value="1"/>
</dbReference>
<feature type="domain" description="Transglycosylase SLT" evidence="4">
    <location>
        <begin position="29"/>
        <end position="148"/>
    </location>
</feature>
<dbReference type="Gene3D" id="1.10.530.10">
    <property type="match status" value="1"/>
</dbReference>
<keyword evidence="3" id="KW-0732">Signal</keyword>
<evidence type="ECO:0000256" key="3">
    <source>
        <dbReference type="SAM" id="SignalP"/>
    </source>
</evidence>
<proteinExistence type="inferred from homology"/>
<dbReference type="OrthoDB" id="5945995at2"/>
<protein>
    <submittedName>
        <fullName evidence="5">Transglycosylase SLT domain protein</fullName>
    </submittedName>
</protein>
<dbReference type="InterPro" id="IPR023346">
    <property type="entry name" value="Lysozyme-like_dom_sf"/>
</dbReference>
<evidence type="ECO:0000259" key="4">
    <source>
        <dbReference type="Pfam" id="PF01464"/>
    </source>
</evidence>
<feature type="chain" id="PRO_5001970183" evidence="3">
    <location>
        <begin position="19"/>
        <end position="258"/>
    </location>
</feature>
<dbReference type="AlphaFoldDB" id="A0A0A0HNT4"/>
<evidence type="ECO:0000313" key="5">
    <source>
        <dbReference type="EMBL" id="KGM87788.1"/>
    </source>
</evidence>